<feature type="transmembrane region" description="Helical" evidence="11">
    <location>
        <begin position="319"/>
        <end position="340"/>
    </location>
</feature>
<dbReference type="eggNOG" id="COG0706">
    <property type="taxonomic scope" value="Bacteria"/>
</dbReference>
<comment type="similarity">
    <text evidence="9">Belongs to the OXA1/ALB3/YidC family.</text>
</comment>
<keyword evidence="7 11" id="KW-0472">Membrane</keyword>
<dbReference type="EMBL" id="CP000828">
    <property type="protein sequence ID" value="ABW28088.1"/>
    <property type="molecule type" value="Genomic_DNA"/>
</dbReference>
<evidence type="ECO:0000256" key="6">
    <source>
        <dbReference type="ARBA" id="ARBA00022989"/>
    </source>
</evidence>
<dbReference type="GO" id="GO:0005886">
    <property type="term" value="C:plasma membrane"/>
    <property type="evidence" value="ECO:0007669"/>
    <property type="project" value="UniProtKB-SubCell"/>
</dbReference>
<gene>
    <name evidence="13" type="primary">oxaA</name>
    <name evidence="13" type="ordered locus">AM1_3092</name>
</gene>
<evidence type="ECO:0000256" key="8">
    <source>
        <dbReference type="ARBA" id="ARBA00023186"/>
    </source>
</evidence>
<dbReference type="KEGG" id="amr:AM1_3092"/>
<keyword evidence="14" id="KW-1185">Reference proteome</keyword>
<evidence type="ECO:0000256" key="1">
    <source>
        <dbReference type="ARBA" id="ARBA00004429"/>
    </source>
</evidence>
<feature type="region of interest" description="Disordered" evidence="10">
    <location>
        <begin position="371"/>
        <end position="404"/>
    </location>
</feature>
<evidence type="ECO:0000259" key="12">
    <source>
        <dbReference type="Pfam" id="PF02096"/>
    </source>
</evidence>
<dbReference type="RefSeq" id="WP_010468790.1">
    <property type="nucleotide sequence ID" value="NC_009925.1"/>
</dbReference>
<keyword evidence="3" id="KW-1003">Cell membrane</keyword>
<organism evidence="13 14">
    <name type="scientific">Acaryochloris marina (strain MBIC 11017)</name>
    <dbReference type="NCBI Taxonomy" id="329726"/>
    <lineage>
        <taxon>Bacteria</taxon>
        <taxon>Bacillati</taxon>
        <taxon>Cyanobacteriota</taxon>
        <taxon>Cyanophyceae</taxon>
        <taxon>Acaryochloridales</taxon>
        <taxon>Acaryochloridaceae</taxon>
        <taxon>Acaryochloris</taxon>
    </lineage>
</organism>
<evidence type="ECO:0000256" key="3">
    <source>
        <dbReference type="ARBA" id="ARBA00022475"/>
    </source>
</evidence>
<feature type="transmembrane region" description="Helical" evidence="11">
    <location>
        <begin position="276"/>
        <end position="298"/>
    </location>
</feature>
<dbReference type="NCBIfam" id="TIGR03592">
    <property type="entry name" value="yidC_oxa1_cterm"/>
    <property type="match status" value="1"/>
</dbReference>
<evidence type="ECO:0000256" key="11">
    <source>
        <dbReference type="SAM" id="Phobius"/>
    </source>
</evidence>
<dbReference type="GO" id="GO:0032977">
    <property type="term" value="F:membrane insertase activity"/>
    <property type="evidence" value="ECO:0007669"/>
    <property type="project" value="InterPro"/>
</dbReference>
<reference evidence="13 14" key="1">
    <citation type="journal article" date="2008" name="Proc. Natl. Acad. Sci. U.S.A.">
        <title>Niche adaptation and genome expansion in the chlorophyll d-producing cyanobacterium Acaryochloris marina.</title>
        <authorList>
            <person name="Swingley W.D."/>
            <person name="Chen M."/>
            <person name="Cheung P.C."/>
            <person name="Conrad A.L."/>
            <person name="Dejesa L.C."/>
            <person name="Hao J."/>
            <person name="Honchak B.M."/>
            <person name="Karbach L.E."/>
            <person name="Kurdoglu A."/>
            <person name="Lahiri S."/>
            <person name="Mastrian S.D."/>
            <person name="Miyashita H."/>
            <person name="Page L."/>
            <person name="Ramakrishna P."/>
            <person name="Satoh S."/>
            <person name="Sattley W.M."/>
            <person name="Shimada Y."/>
            <person name="Taylor H.L."/>
            <person name="Tomo T."/>
            <person name="Tsuchiya T."/>
            <person name="Wang Z.T."/>
            <person name="Raymond J."/>
            <person name="Mimuro M."/>
            <person name="Blankenship R.E."/>
            <person name="Touchman J.W."/>
        </authorList>
    </citation>
    <scope>NUCLEOTIDE SEQUENCE [LARGE SCALE GENOMIC DNA]</scope>
    <source>
        <strain evidence="14">MBIC 11017</strain>
    </source>
</reference>
<keyword evidence="5" id="KW-0653">Protein transport</keyword>
<keyword evidence="4 9" id="KW-0812">Transmembrane</keyword>
<dbReference type="HOGENOM" id="CLU_038573_0_0_3"/>
<dbReference type="Proteomes" id="UP000000268">
    <property type="component" value="Chromosome"/>
</dbReference>
<dbReference type="OrthoDB" id="9780552at2"/>
<dbReference type="Pfam" id="PF02096">
    <property type="entry name" value="60KD_IMP"/>
    <property type="match status" value="1"/>
</dbReference>
<evidence type="ECO:0000313" key="13">
    <source>
        <dbReference type="EMBL" id="ABW28088.1"/>
    </source>
</evidence>
<dbReference type="CDD" id="cd20070">
    <property type="entry name" value="5TM_YidC_Alb3"/>
    <property type="match status" value="1"/>
</dbReference>
<evidence type="ECO:0000256" key="9">
    <source>
        <dbReference type="RuleBase" id="RU003945"/>
    </source>
</evidence>
<evidence type="ECO:0000256" key="5">
    <source>
        <dbReference type="ARBA" id="ARBA00022927"/>
    </source>
</evidence>
<keyword evidence="2" id="KW-0813">Transport</keyword>
<feature type="transmembrane region" description="Helical" evidence="11">
    <location>
        <begin position="95"/>
        <end position="115"/>
    </location>
</feature>
<evidence type="ECO:0000256" key="7">
    <source>
        <dbReference type="ARBA" id="ARBA00023136"/>
    </source>
</evidence>
<dbReference type="InterPro" id="IPR028055">
    <property type="entry name" value="YidC/Oxa/ALB_C"/>
</dbReference>
<evidence type="ECO:0000256" key="2">
    <source>
        <dbReference type="ARBA" id="ARBA00022448"/>
    </source>
</evidence>
<evidence type="ECO:0000256" key="4">
    <source>
        <dbReference type="ARBA" id="ARBA00022692"/>
    </source>
</evidence>
<dbReference type="AlphaFoldDB" id="B0CDL9"/>
<dbReference type="GO" id="GO:0051205">
    <property type="term" value="P:protein insertion into membrane"/>
    <property type="evidence" value="ECO:0007669"/>
    <property type="project" value="TreeGrafter"/>
</dbReference>
<feature type="domain" description="Membrane insertase YidC/Oxa/ALB C-terminal" evidence="12">
    <location>
        <begin position="26"/>
        <end position="117"/>
    </location>
</feature>
<protein>
    <submittedName>
        <fullName evidence="13">Inner membrane protein OxaA, putative</fullName>
    </submittedName>
</protein>
<keyword evidence="6 11" id="KW-1133">Transmembrane helix</keyword>
<dbReference type="PANTHER" id="PTHR12428:SF65">
    <property type="entry name" value="CYTOCHROME C OXIDASE ASSEMBLY PROTEIN COX18, MITOCHONDRIAL"/>
    <property type="match status" value="1"/>
</dbReference>
<feature type="transmembrane region" description="Helical" evidence="11">
    <location>
        <begin position="18"/>
        <end position="44"/>
    </location>
</feature>
<proteinExistence type="inferred from homology"/>
<keyword evidence="8" id="KW-0143">Chaperone</keyword>
<sequence>MNFIGFISDNIMLPILDFFYGIVPSYGLAIVALTLVIRSVLYPVSAGQIRNMRRMKVSQPVMQKRQKELQERYKDDPAKLQEEQTKLFKEFGNPLAGCFPLLIQMPILFALFATLRGSPFANVNYSVNLKILPQDKIAEVQPEPFTTKSQNIFVAEKTHYPVVGIVPSGKELGVGQSTDFQFQTIGGKPLQDIIPESEANDIVPTWKVMKGEDRVSIDDNGHIVALQPGDVTIQGTLTGIAAEKGFLFIKALGRVGAVEGEIFTTTDDGAQFNSDAIHWDILFMVIGFGVSLYVNQLLSGQSGGDSGSQQQAMNKYMPVMFSGMFLFFPLPAGVLLYMLLANIFQTVQSYFLSKEPLPENLQKIVDEQERKKAKEERASKVVAEDGERGALPFEPEYSKKKASS</sequence>
<dbReference type="PANTHER" id="PTHR12428">
    <property type="entry name" value="OXA1"/>
    <property type="match status" value="1"/>
</dbReference>
<accession>B0CDL9</accession>
<dbReference type="NCBIfam" id="NF002734">
    <property type="entry name" value="PRK02654.1"/>
    <property type="match status" value="1"/>
</dbReference>
<evidence type="ECO:0000256" key="10">
    <source>
        <dbReference type="SAM" id="MobiDB-lite"/>
    </source>
</evidence>
<dbReference type="InterPro" id="IPR001708">
    <property type="entry name" value="YidC/ALB3/OXA1/COX18"/>
</dbReference>
<comment type="subcellular location">
    <subcellularLocation>
        <location evidence="1">Cell inner membrane</location>
        <topology evidence="1">Multi-pass membrane protein</topology>
    </subcellularLocation>
    <subcellularLocation>
        <location evidence="9">Membrane</location>
        <topology evidence="9">Multi-pass membrane protein</topology>
    </subcellularLocation>
</comment>
<dbReference type="STRING" id="329726.AM1_3092"/>
<evidence type="ECO:0000313" key="14">
    <source>
        <dbReference type="Proteomes" id="UP000000268"/>
    </source>
</evidence>
<feature type="compositionally biased region" description="Basic and acidic residues" evidence="10">
    <location>
        <begin position="371"/>
        <end position="388"/>
    </location>
</feature>
<name>B0CDL9_ACAM1</name>
<dbReference type="InterPro" id="IPR047196">
    <property type="entry name" value="YidC_ALB_C"/>
</dbReference>
<dbReference type="GO" id="GO:0015031">
    <property type="term" value="P:protein transport"/>
    <property type="evidence" value="ECO:0007669"/>
    <property type="project" value="UniProtKB-KW"/>
</dbReference>